<dbReference type="InterPro" id="IPR031025">
    <property type="entry name" value="LruC_dom"/>
</dbReference>
<organism evidence="4">
    <name type="scientific">Parabacteroides distasonis</name>
    <dbReference type="NCBI Taxonomy" id="823"/>
    <lineage>
        <taxon>Bacteria</taxon>
        <taxon>Pseudomonadati</taxon>
        <taxon>Bacteroidota</taxon>
        <taxon>Bacteroidia</taxon>
        <taxon>Bacteroidales</taxon>
        <taxon>Tannerellaceae</taxon>
        <taxon>Parabacteroides</taxon>
    </lineage>
</organism>
<accession>A0A6N3ATP0</accession>
<dbReference type="Pfam" id="PF16130">
    <property type="entry name" value="DUF4842"/>
    <property type="match status" value="1"/>
</dbReference>
<protein>
    <recommendedName>
        <fullName evidence="3">DUF4842 domain-containing protein</fullName>
    </recommendedName>
</protein>
<dbReference type="EMBL" id="CACRUW010000005">
    <property type="protein sequence ID" value="VYT95774.1"/>
    <property type="molecule type" value="Genomic_DNA"/>
</dbReference>
<evidence type="ECO:0000259" key="3">
    <source>
        <dbReference type="Pfam" id="PF16130"/>
    </source>
</evidence>
<gene>
    <name evidence="4" type="ORF">PDLFYP31_01466</name>
</gene>
<feature type="region of interest" description="Disordered" evidence="1">
    <location>
        <begin position="29"/>
        <end position="50"/>
    </location>
</feature>
<reference evidence="4" key="1">
    <citation type="submission" date="2019-11" db="EMBL/GenBank/DDBJ databases">
        <authorList>
            <person name="Feng L."/>
        </authorList>
    </citation>
    <scope>NUCLEOTIDE SEQUENCE</scope>
    <source>
        <strain evidence="4">PdistasonisLFYP31</strain>
    </source>
</reference>
<feature type="domain" description="DUF4842" evidence="3">
    <location>
        <begin position="531"/>
        <end position="734"/>
    </location>
</feature>
<sequence length="749" mass="81638">MKTMIKSTMKCVAIALCVLLAACTTDVYEPEPDPVPPTPEKPDPSLPDDFNQSTATIHQVTLTVEVNDEFNGQYDYQVWVYDVNPFYADDAEPLYGGVANGNKPYVRTMTLPRALETIYIMQIDPQKGKSVKNVLVDPSMKDLACDFKPASAVGTTTKSLLRSGEDNYNSGKAKLITAEEFFDRAMEGQGNVTLYEGTYKLAAGNDTYDASTLTLIGNVTLYVEGTLSVSILKGSSGATIVLEKSGRLNILEANGESQGDGAKLVVKSGAKFGEPDALSEPAYKLVDYDLENYGEVILSGYRAKDHAVALINYGTIKATNINMTGKNGSAGGSIENHCKISVEAGLSLYNVSMYLAESTLLEARYMDAKEIECEMGNYSIFRITDLGDAAGNYLASFKSWNKIECKDSDYALLDFTQTKLLEGTLSLDGNLQLLGNLWKGNEFSKNLTLSGGSKQVDKNASIAIPAGDCTGNGNQGPTDPPSNPDYPIEVPNGSYYTFAMEDNWPAFGDYDMNDLVLGISSQLELGRSGNIDGMVLFVDLIAVGATKTLGAGIQFDKLSASKFSGVSVPASLFVNNNYFESVGNIEPNPSAAVLPLFDDAHWILSGSQERTMLNTSNTSKTFYPVRTIMYELTFAGGVSQDDLDMSALNFFIVNGGNTNNRSEVHLAGYRPTDRVKSETNGYIANDPNNSDKTMWGFIIPTEFKYAAENNSINDAYPEFSEWSISSGEQYKDWYEHPNMDHVFKPKETE</sequence>
<proteinExistence type="predicted"/>
<dbReference type="RefSeq" id="WP_421902679.1">
    <property type="nucleotide sequence ID" value="NZ_CACRUW010000005.1"/>
</dbReference>
<evidence type="ECO:0000313" key="4">
    <source>
        <dbReference type="EMBL" id="VYT95774.1"/>
    </source>
</evidence>
<feature type="chain" id="PRO_5026962320" description="DUF4842 domain-containing protein" evidence="2">
    <location>
        <begin position="22"/>
        <end position="749"/>
    </location>
</feature>
<feature type="signal peptide" evidence="2">
    <location>
        <begin position="1"/>
        <end position="21"/>
    </location>
</feature>
<dbReference type="PROSITE" id="PS51257">
    <property type="entry name" value="PROKAR_LIPOPROTEIN"/>
    <property type="match status" value="1"/>
</dbReference>
<dbReference type="NCBIfam" id="TIGR04456">
    <property type="entry name" value="LruC_dom"/>
    <property type="match status" value="1"/>
</dbReference>
<dbReference type="AlphaFoldDB" id="A0A6N3ATP0"/>
<evidence type="ECO:0000256" key="1">
    <source>
        <dbReference type="SAM" id="MobiDB-lite"/>
    </source>
</evidence>
<evidence type="ECO:0000256" key="2">
    <source>
        <dbReference type="SAM" id="SignalP"/>
    </source>
</evidence>
<name>A0A6N3ATP0_PARDI</name>
<dbReference type="InterPro" id="IPR032295">
    <property type="entry name" value="DUF4842"/>
</dbReference>
<keyword evidence="2" id="KW-0732">Signal</keyword>